<keyword evidence="6" id="KW-1185">Reference proteome</keyword>
<dbReference type="EMBL" id="QLNI01000015">
    <property type="protein sequence ID" value="RAM02352.1"/>
    <property type="molecule type" value="Genomic_DNA"/>
</dbReference>
<dbReference type="Pfam" id="PF03602">
    <property type="entry name" value="Cons_hypoth95"/>
    <property type="match status" value="1"/>
</dbReference>
<dbReference type="InterPro" id="IPR002052">
    <property type="entry name" value="DNA_methylase_N6_adenine_CS"/>
</dbReference>
<protein>
    <submittedName>
        <fullName evidence="4">16S rRNA (Guanine(966)-N(2))-methyltransferase RsmD</fullName>
        <ecNumber evidence="4">2.1.1.171</ecNumber>
    </submittedName>
</protein>
<evidence type="ECO:0000313" key="5">
    <source>
        <dbReference type="Proteomes" id="UP000248798"/>
    </source>
</evidence>
<evidence type="ECO:0000256" key="1">
    <source>
        <dbReference type="ARBA" id="ARBA00022603"/>
    </source>
</evidence>
<organism evidence="4 5">
    <name type="scientific">Desulfobacter hydrogenophilus</name>
    <dbReference type="NCBI Taxonomy" id="2291"/>
    <lineage>
        <taxon>Bacteria</taxon>
        <taxon>Pseudomonadati</taxon>
        <taxon>Thermodesulfobacteriota</taxon>
        <taxon>Desulfobacteria</taxon>
        <taxon>Desulfobacterales</taxon>
        <taxon>Desulfobacteraceae</taxon>
        <taxon>Desulfobacter</taxon>
    </lineage>
</organism>
<proteinExistence type="predicted"/>
<dbReference type="Proteomes" id="UP000293902">
    <property type="component" value="Chromosome"/>
</dbReference>
<dbReference type="OrthoDB" id="9803017at2"/>
<keyword evidence="2 4" id="KW-0808">Transferase</keyword>
<accession>A0A328FFY8</accession>
<name>A0A328FFY8_9BACT</name>
<dbReference type="PANTHER" id="PTHR43542:SF1">
    <property type="entry name" value="METHYLTRANSFERASE"/>
    <property type="match status" value="1"/>
</dbReference>
<dbReference type="GO" id="GO:0003676">
    <property type="term" value="F:nucleic acid binding"/>
    <property type="evidence" value="ECO:0007669"/>
    <property type="project" value="InterPro"/>
</dbReference>
<dbReference type="PROSITE" id="PS00092">
    <property type="entry name" value="N6_MTASE"/>
    <property type="match status" value="1"/>
</dbReference>
<dbReference type="NCBIfam" id="TIGR00095">
    <property type="entry name" value="16S rRNA (guanine(966)-N(2))-methyltransferase RsmD"/>
    <property type="match status" value="1"/>
</dbReference>
<dbReference type="SUPFAM" id="SSF53335">
    <property type="entry name" value="S-adenosyl-L-methionine-dependent methyltransferases"/>
    <property type="match status" value="1"/>
</dbReference>
<dbReference type="CDD" id="cd02440">
    <property type="entry name" value="AdoMet_MTases"/>
    <property type="match status" value="1"/>
</dbReference>
<sequence length="203" mass="22719">MRIISGACRGRKLVQIQGKDIRPTSDRVREALFNILGPGIRKKRVLDMFAGTGALGLESLSRGAQSAVFLDAARSSCDVIKRNIELCRMADHARILCHDLINASLPVFHQSFDLIFMDPPYNKGYPGQVLGKPGFFELLAPGAIIIVEQSVKESLDYSVNSLDKYLEKKYSRTTLTFLRKSATDDKDAYDYPKTDNCYLPRVL</sequence>
<gene>
    <name evidence="4" type="primary">rsmD</name>
    <name evidence="4" type="ORF">DO021_08680</name>
    <name evidence="3" type="ORF">EYB58_10015</name>
</gene>
<reference evidence="3 6" key="2">
    <citation type="submission" date="2019-02" db="EMBL/GenBank/DDBJ databases">
        <title>Complete genome sequence of Desulfobacter hydrogenophilus AcRS1.</title>
        <authorList>
            <person name="Marietou A."/>
            <person name="Lund M.B."/>
            <person name="Marshall I.P.G."/>
            <person name="Schreiber L."/>
            <person name="Jorgensen B."/>
        </authorList>
    </citation>
    <scope>NUCLEOTIDE SEQUENCE [LARGE SCALE GENOMIC DNA]</scope>
    <source>
        <strain evidence="3 6">AcRS1</strain>
    </source>
</reference>
<dbReference type="RefSeq" id="WP_111955727.1">
    <property type="nucleotide sequence ID" value="NZ_CP036313.1"/>
</dbReference>
<dbReference type="PIRSF" id="PIRSF004553">
    <property type="entry name" value="CHP00095"/>
    <property type="match status" value="1"/>
</dbReference>
<keyword evidence="1 4" id="KW-0489">Methyltransferase</keyword>
<dbReference type="PANTHER" id="PTHR43542">
    <property type="entry name" value="METHYLTRANSFERASE"/>
    <property type="match status" value="1"/>
</dbReference>
<dbReference type="AlphaFoldDB" id="A0A328FFY8"/>
<dbReference type="Gene3D" id="3.40.50.150">
    <property type="entry name" value="Vaccinia Virus protein VP39"/>
    <property type="match status" value="1"/>
</dbReference>
<reference evidence="4 5" key="1">
    <citation type="submission" date="2018-06" db="EMBL/GenBank/DDBJ databases">
        <title>Complete Genome Sequence of Desulfobacter hydrogenophilus (DSM3380).</title>
        <authorList>
            <person name="Marietou A."/>
            <person name="Schreiber L."/>
            <person name="Marshall I."/>
            <person name="Jorgensen B."/>
        </authorList>
    </citation>
    <scope>NUCLEOTIDE SEQUENCE [LARGE SCALE GENOMIC DNA]</scope>
    <source>
        <strain evidence="4 5">DSM 3380</strain>
    </source>
</reference>
<dbReference type="InterPro" id="IPR029063">
    <property type="entry name" value="SAM-dependent_MTases_sf"/>
</dbReference>
<evidence type="ECO:0000256" key="2">
    <source>
        <dbReference type="ARBA" id="ARBA00022679"/>
    </source>
</evidence>
<evidence type="ECO:0000313" key="6">
    <source>
        <dbReference type="Proteomes" id="UP000293902"/>
    </source>
</evidence>
<evidence type="ECO:0000313" key="3">
    <source>
        <dbReference type="EMBL" id="QBH13225.1"/>
    </source>
</evidence>
<dbReference type="InterPro" id="IPR004398">
    <property type="entry name" value="RNA_MeTrfase_RsmD"/>
</dbReference>
<dbReference type="GO" id="GO:0052913">
    <property type="term" value="F:16S rRNA (guanine(966)-N(2))-methyltransferase activity"/>
    <property type="evidence" value="ECO:0007669"/>
    <property type="project" value="UniProtKB-EC"/>
</dbReference>
<dbReference type="EC" id="2.1.1.171" evidence="4"/>
<dbReference type="EMBL" id="CP036313">
    <property type="protein sequence ID" value="QBH13225.1"/>
    <property type="molecule type" value="Genomic_DNA"/>
</dbReference>
<evidence type="ECO:0000313" key="4">
    <source>
        <dbReference type="EMBL" id="RAM02352.1"/>
    </source>
</evidence>
<dbReference type="Proteomes" id="UP000248798">
    <property type="component" value="Unassembled WGS sequence"/>
</dbReference>